<evidence type="ECO:0000256" key="7">
    <source>
        <dbReference type="ARBA" id="ARBA00023136"/>
    </source>
</evidence>
<dbReference type="Proteomes" id="UP000230390">
    <property type="component" value="Unassembled WGS sequence"/>
</dbReference>
<dbReference type="PANTHER" id="PTHR32063:SF21">
    <property type="entry name" value="MULTIDRUG RESISTANCE PROTEIN MDTB"/>
    <property type="match status" value="1"/>
</dbReference>
<feature type="transmembrane region" description="Helical" evidence="8">
    <location>
        <begin position="987"/>
        <end position="1011"/>
    </location>
</feature>
<dbReference type="Gene3D" id="3.30.70.1430">
    <property type="entry name" value="Multidrug efflux transporter AcrB pore domain"/>
    <property type="match status" value="2"/>
</dbReference>
<feature type="transmembrane region" description="Helical" evidence="8">
    <location>
        <begin position="529"/>
        <end position="548"/>
    </location>
</feature>
<dbReference type="Gene3D" id="3.30.2090.10">
    <property type="entry name" value="Multidrug efflux transporter AcrB TolC docking domain, DN and DC subdomains"/>
    <property type="match status" value="2"/>
</dbReference>
<evidence type="ECO:0000256" key="4">
    <source>
        <dbReference type="ARBA" id="ARBA00022519"/>
    </source>
</evidence>
<protein>
    <submittedName>
        <fullName evidence="9">Multidrug transporter subunit MdtC</fullName>
    </submittedName>
</protein>
<feature type="transmembrane region" description="Helical" evidence="8">
    <location>
        <begin position="360"/>
        <end position="381"/>
    </location>
</feature>
<dbReference type="SUPFAM" id="SSF82693">
    <property type="entry name" value="Multidrug efflux transporter AcrB pore domain, PN1, PN2, PC1 and PC2 subdomains"/>
    <property type="match status" value="4"/>
</dbReference>
<evidence type="ECO:0000256" key="3">
    <source>
        <dbReference type="ARBA" id="ARBA00022475"/>
    </source>
</evidence>
<dbReference type="SUPFAM" id="SSF82866">
    <property type="entry name" value="Multidrug efflux transporter AcrB transmembrane domain"/>
    <property type="match status" value="2"/>
</dbReference>
<keyword evidence="6 8" id="KW-1133">Transmembrane helix</keyword>
<dbReference type="PRINTS" id="PR00702">
    <property type="entry name" value="ACRIFLAVINRP"/>
</dbReference>
<dbReference type="OrthoDB" id="9042683at2"/>
<dbReference type="Gene3D" id="1.20.1640.10">
    <property type="entry name" value="Multidrug efflux transporter AcrB transmembrane domain"/>
    <property type="match status" value="2"/>
</dbReference>
<gene>
    <name evidence="9" type="ORF">CR105_14380</name>
</gene>
<keyword evidence="5 8" id="KW-0812">Transmembrane</keyword>
<dbReference type="FunFam" id="3.30.70.1430:FF:000001">
    <property type="entry name" value="Efflux pump membrane transporter"/>
    <property type="match status" value="1"/>
</dbReference>
<evidence type="ECO:0000256" key="1">
    <source>
        <dbReference type="ARBA" id="ARBA00004429"/>
    </source>
</evidence>
<dbReference type="GO" id="GO:0042910">
    <property type="term" value="F:xenobiotic transmembrane transporter activity"/>
    <property type="evidence" value="ECO:0007669"/>
    <property type="project" value="TreeGrafter"/>
</dbReference>
<dbReference type="InterPro" id="IPR027463">
    <property type="entry name" value="AcrB_DN_DC_subdom"/>
</dbReference>
<keyword evidence="4" id="KW-0997">Cell inner membrane</keyword>
<feature type="transmembrane region" description="Helical" evidence="8">
    <location>
        <begin position="908"/>
        <end position="933"/>
    </location>
</feature>
<keyword evidence="10" id="KW-1185">Reference proteome</keyword>
<comment type="caution">
    <text evidence="9">The sequence shown here is derived from an EMBL/GenBank/DDBJ whole genome shotgun (WGS) entry which is preliminary data.</text>
</comment>
<reference evidence="9 10" key="1">
    <citation type="submission" date="2017-10" db="EMBL/GenBank/DDBJ databases">
        <title>Massilia psychrophilum sp. nov., a novel purple-pigmented bacterium isolated from Tianshan glacier, Xinjiang Municipality, China.</title>
        <authorList>
            <person name="Wang H."/>
        </authorList>
    </citation>
    <scope>NUCLEOTIDE SEQUENCE [LARGE SCALE GENOMIC DNA]</scope>
    <source>
        <strain evidence="9 10">JCM 30074</strain>
    </source>
</reference>
<accession>A0A2G8TE72</accession>
<dbReference type="Gene3D" id="3.30.70.1320">
    <property type="entry name" value="Multidrug efflux transporter AcrB pore domain like"/>
    <property type="match status" value="1"/>
</dbReference>
<feature type="transmembrane region" description="Helical" evidence="8">
    <location>
        <begin position="463"/>
        <end position="482"/>
    </location>
</feature>
<evidence type="ECO:0000256" key="6">
    <source>
        <dbReference type="ARBA" id="ARBA00022989"/>
    </source>
</evidence>
<dbReference type="SUPFAM" id="SSF82714">
    <property type="entry name" value="Multidrug efflux transporter AcrB TolC docking domain, DN and DC subdomains"/>
    <property type="match status" value="2"/>
</dbReference>
<dbReference type="AlphaFoldDB" id="A0A2G8TE72"/>
<keyword evidence="7 8" id="KW-0472">Membrane</keyword>
<proteinExistence type="predicted"/>
<keyword evidence="3" id="KW-1003">Cell membrane</keyword>
<organism evidence="9 10">
    <name type="scientific">Massilia eurypsychrophila</name>
    <dbReference type="NCBI Taxonomy" id="1485217"/>
    <lineage>
        <taxon>Bacteria</taxon>
        <taxon>Pseudomonadati</taxon>
        <taxon>Pseudomonadota</taxon>
        <taxon>Betaproteobacteria</taxon>
        <taxon>Burkholderiales</taxon>
        <taxon>Oxalobacteraceae</taxon>
        <taxon>Telluria group</taxon>
        <taxon>Massilia</taxon>
    </lineage>
</organism>
<evidence type="ECO:0000256" key="5">
    <source>
        <dbReference type="ARBA" id="ARBA00022692"/>
    </source>
</evidence>
<evidence type="ECO:0000313" key="10">
    <source>
        <dbReference type="Proteomes" id="UP000230390"/>
    </source>
</evidence>
<dbReference type="FunFam" id="1.20.1640.10:FF:000001">
    <property type="entry name" value="Efflux pump membrane transporter"/>
    <property type="match status" value="1"/>
</dbReference>
<dbReference type="PANTHER" id="PTHR32063">
    <property type="match status" value="1"/>
</dbReference>
<keyword evidence="2" id="KW-0813">Transport</keyword>
<evidence type="ECO:0000256" key="2">
    <source>
        <dbReference type="ARBA" id="ARBA00022448"/>
    </source>
</evidence>
<sequence>MNPSGPFIQRPVATALLMVAIVLAGLVGFKFLPLSALPQVDFPTIQVQTLYPGASPEVMARTVTAPLERQFGQMSGLTRMSSTSAAGVSVVTLQFGLGQTLDVAEQEVQAAINAGGSLLPTDLPAPPVYAKVNPADAPVLTLAITSDSLPLTEVQNLVNTRLALKISQVSGVGLVTLSGGQRPAVRIQADTEALASYGLGLDTLRSAITAANANSAKGSFDGPTRSYTINANDQLLAVKDYQNLIVAYKNGAPVRLSNVAQVVDSAENVRLGAWSGLKPAIILNVQRQPGANVIATVDAIKQRLPELQSGMPAAIKLDVLTDRTTGIRASVTHVEFELLLAVLLVVLVIFAFLHSVRATVIASLAVPISLIGTFGAMYLLGYSLNNLSLMALTIATGFVVDDAIVMIENIARYIEEGEEPMAAAIKGAAQIGFTIISLTVSLIAVLIPLLFMGDVVGRLFREFAVTLSITILISGVVSLTLVPMMSARWLRSRAEEKPNRFAQKSQAYLDRVIDRYDGALTWVLARQGLTLIVALATLVLTVLLYMWIPKGLFPTQDTGQLQARVEARQAISYDAMAQLQQAAAKVVLDDPAVLSLSSNVGVDGANNAMLNTGRMLINLKPDRDDDQETIMGRLRENVARIAGVTIYLQPTQDLTIDAETGPTQYRVSIEGADNATVTEWAGKLVARLQTDAKVRNVVTDAGATGVAAFVSIDRDSASRLSITAASIDDALYSAFGQRIVSTIFTETNQYRVILEANRDAAMSIEALRRLPLRTGSGKSTPLGAVATITEQPAPLQITHVAQYPATTIGFDTAAGVSLGTAVDSIRAAAAEIKLPAAVSMTFLGAAGAYQASLSNQLWLILAAVICVYIVLGVLYESYVHPLTILSTLPSAGVGALLALMISGQDLGVIGIIGIILLIGIVKKNAIMMIDFAIEAERDGKSPREAIHQAALLRFRPILMTTLAALFAAVPLMLGWGEGAELRRPLGLSIFGGLIVSQLLTLFTTPVIYLGFDRLAQRFRPKEARAPAPAPEEARA</sequence>
<dbReference type="GO" id="GO:0005886">
    <property type="term" value="C:plasma membrane"/>
    <property type="evidence" value="ECO:0007669"/>
    <property type="project" value="UniProtKB-SubCell"/>
</dbReference>
<feature type="transmembrane region" description="Helical" evidence="8">
    <location>
        <begin position="954"/>
        <end position="975"/>
    </location>
</feature>
<feature type="transmembrane region" description="Helical" evidence="8">
    <location>
        <begin position="336"/>
        <end position="353"/>
    </location>
</feature>
<feature type="transmembrane region" description="Helical" evidence="8">
    <location>
        <begin position="428"/>
        <end position="451"/>
    </location>
</feature>
<evidence type="ECO:0000313" key="9">
    <source>
        <dbReference type="EMBL" id="PIL44259.1"/>
    </source>
</evidence>
<dbReference type="Pfam" id="PF00873">
    <property type="entry name" value="ACR_tran"/>
    <property type="match status" value="1"/>
</dbReference>
<dbReference type="RefSeq" id="WP_099789181.1">
    <property type="nucleotide sequence ID" value="NZ_JBHLYV010000098.1"/>
</dbReference>
<dbReference type="InterPro" id="IPR001036">
    <property type="entry name" value="Acrflvin-R"/>
</dbReference>
<evidence type="ECO:0000256" key="8">
    <source>
        <dbReference type="SAM" id="Phobius"/>
    </source>
</evidence>
<feature type="transmembrane region" description="Helical" evidence="8">
    <location>
        <begin position="12"/>
        <end position="32"/>
    </location>
</feature>
<comment type="subcellular location">
    <subcellularLocation>
        <location evidence="1">Cell inner membrane</location>
        <topology evidence="1">Multi-pass membrane protein</topology>
    </subcellularLocation>
</comment>
<dbReference type="Gene3D" id="3.30.70.1440">
    <property type="entry name" value="Multidrug efflux transporter AcrB pore domain"/>
    <property type="match status" value="1"/>
</dbReference>
<name>A0A2G8TE72_9BURK</name>
<feature type="transmembrane region" description="Helical" evidence="8">
    <location>
        <begin position="857"/>
        <end position="875"/>
    </location>
</feature>
<dbReference type="EMBL" id="PDOC01000008">
    <property type="protein sequence ID" value="PIL44259.1"/>
    <property type="molecule type" value="Genomic_DNA"/>
</dbReference>